<protein>
    <recommendedName>
        <fullName evidence="4">Sulfatase-modifying factor enzyme 1</fullName>
    </recommendedName>
</protein>
<dbReference type="KEGG" id="snan:I6N98_03175"/>
<evidence type="ECO:0008006" key="4">
    <source>
        <dbReference type="Google" id="ProtNLM"/>
    </source>
</evidence>
<name>A0A7T4R262_9GAMM</name>
<evidence type="ECO:0000256" key="1">
    <source>
        <dbReference type="SAM" id="SignalP"/>
    </source>
</evidence>
<organism evidence="2 3">
    <name type="scientific">Spongiibacter nanhainus</name>
    <dbReference type="NCBI Taxonomy" id="2794344"/>
    <lineage>
        <taxon>Bacteria</taxon>
        <taxon>Pseudomonadati</taxon>
        <taxon>Pseudomonadota</taxon>
        <taxon>Gammaproteobacteria</taxon>
        <taxon>Cellvibrionales</taxon>
        <taxon>Spongiibacteraceae</taxon>
        <taxon>Spongiibacter</taxon>
    </lineage>
</organism>
<feature type="chain" id="PRO_5032757720" description="Sulfatase-modifying factor enzyme 1" evidence="1">
    <location>
        <begin position="22"/>
        <end position="108"/>
    </location>
</feature>
<dbReference type="Proteomes" id="UP000596063">
    <property type="component" value="Chromosome"/>
</dbReference>
<proteinExistence type="predicted"/>
<evidence type="ECO:0000313" key="3">
    <source>
        <dbReference type="Proteomes" id="UP000596063"/>
    </source>
</evidence>
<feature type="signal peptide" evidence="1">
    <location>
        <begin position="1"/>
        <end position="21"/>
    </location>
</feature>
<dbReference type="AlphaFoldDB" id="A0A7T4R262"/>
<keyword evidence="3" id="KW-1185">Reference proteome</keyword>
<sequence>MKFTSTSLTAPLLIFSLTVMAEGTEPPVEAEQAMTSADVGTRIFGETEQATGLYLVPWENSRASDIDRPPSLLDAPMVGLNVEEFERYAQWVKARKAYRLWRLNRNNW</sequence>
<dbReference type="RefSeq" id="WP_198570368.1">
    <property type="nucleotide sequence ID" value="NZ_CP066167.1"/>
</dbReference>
<gene>
    <name evidence="2" type="ORF">I6N98_03175</name>
</gene>
<accession>A0A7T4R262</accession>
<keyword evidence="1" id="KW-0732">Signal</keyword>
<dbReference type="EMBL" id="CP066167">
    <property type="protein sequence ID" value="QQD18882.1"/>
    <property type="molecule type" value="Genomic_DNA"/>
</dbReference>
<reference evidence="2 3" key="1">
    <citation type="submission" date="2020-12" db="EMBL/GenBank/DDBJ databases">
        <authorList>
            <person name="Shan Y."/>
        </authorList>
    </citation>
    <scope>NUCLEOTIDE SEQUENCE [LARGE SCALE GENOMIC DNA]</scope>
    <source>
        <strain evidence="3">csc3.9</strain>
    </source>
</reference>
<evidence type="ECO:0000313" key="2">
    <source>
        <dbReference type="EMBL" id="QQD18882.1"/>
    </source>
</evidence>